<accession>A0A1L9SYN8</accession>
<dbReference type="Proteomes" id="UP000184356">
    <property type="component" value="Unassembled WGS sequence"/>
</dbReference>
<evidence type="ECO:0008006" key="3">
    <source>
        <dbReference type="Google" id="ProtNLM"/>
    </source>
</evidence>
<protein>
    <recommendedName>
        <fullName evidence="3">WAP domain-containing protein</fullName>
    </recommendedName>
</protein>
<dbReference type="VEuPathDB" id="FungiDB:ASPSYDRAFT_711298"/>
<dbReference type="EMBL" id="KV878603">
    <property type="protein sequence ID" value="OJJ52266.1"/>
    <property type="molecule type" value="Genomic_DNA"/>
</dbReference>
<organism evidence="1 2">
    <name type="scientific">Aspergillus sydowii CBS 593.65</name>
    <dbReference type="NCBI Taxonomy" id="1036612"/>
    <lineage>
        <taxon>Eukaryota</taxon>
        <taxon>Fungi</taxon>
        <taxon>Dikarya</taxon>
        <taxon>Ascomycota</taxon>
        <taxon>Pezizomycotina</taxon>
        <taxon>Eurotiomycetes</taxon>
        <taxon>Eurotiomycetidae</taxon>
        <taxon>Eurotiales</taxon>
        <taxon>Aspergillaceae</taxon>
        <taxon>Aspergillus</taxon>
        <taxon>Aspergillus subgen. Nidulantes</taxon>
    </lineage>
</organism>
<proteinExistence type="predicted"/>
<dbReference type="OrthoDB" id="4510785at2759"/>
<keyword evidence="2" id="KW-1185">Reference proteome</keyword>
<name>A0A1L9SYN8_9EURO</name>
<evidence type="ECO:0000313" key="2">
    <source>
        <dbReference type="Proteomes" id="UP000184356"/>
    </source>
</evidence>
<reference evidence="2" key="1">
    <citation type="journal article" date="2017" name="Genome Biol.">
        <title>Comparative genomics reveals high biological diversity and specific adaptations in the industrially and medically important fungal genus Aspergillus.</title>
        <authorList>
            <person name="de Vries R.P."/>
            <person name="Riley R."/>
            <person name="Wiebenga A."/>
            <person name="Aguilar-Osorio G."/>
            <person name="Amillis S."/>
            <person name="Uchima C.A."/>
            <person name="Anderluh G."/>
            <person name="Asadollahi M."/>
            <person name="Askin M."/>
            <person name="Barry K."/>
            <person name="Battaglia E."/>
            <person name="Bayram O."/>
            <person name="Benocci T."/>
            <person name="Braus-Stromeyer S.A."/>
            <person name="Caldana C."/>
            <person name="Canovas D."/>
            <person name="Cerqueira G.C."/>
            <person name="Chen F."/>
            <person name="Chen W."/>
            <person name="Choi C."/>
            <person name="Clum A."/>
            <person name="Dos Santos R.A."/>
            <person name="Damasio A.R."/>
            <person name="Diallinas G."/>
            <person name="Emri T."/>
            <person name="Fekete E."/>
            <person name="Flipphi M."/>
            <person name="Freyberg S."/>
            <person name="Gallo A."/>
            <person name="Gournas C."/>
            <person name="Habgood R."/>
            <person name="Hainaut M."/>
            <person name="Harispe M.L."/>
            <person name="Henrissat B."/>
            <person name="Hilden K.S."/>
            <person name="Hope R."/>
            <person name="Hossain A."/>
            <person name="Karabika E."/>
            <person name="Karaffa L."/>
            <person name="Karanyi Z."/>
            <person name="Krasevec N."/>
            <person name="Kuo A."/>
            <person name="Kusch H."/>
            <person name="LaButti K."/>
            <person name="Lagendijk E.L."/>
            <person name="Lapidus A."/>
            <person name="Levasseur A."/>
            <person name="Lindquist E."/>
            <person name="Lipzen A."/>
            <person name="Logrieco A.F."/>
            <person name="MacCabe A."/>
            <person name="Maekelae M.R."/>
            <person name="Malavazi I."/>
            <person name="Melin P."/>
            <person name="Meyer V."/>
            <person name="Mielnichuk N."/>
            <person name="Miskei M."/>
            <person name="Molnar A.P."/>
            <person name="Mule G."/>
            <person name="Ngan C.Y."/>
            <person name="Orejas M."/>
            <person name="Orosz E."/>
            <person name="Ouedraogo J.P."/>
            <person name="Overkamp K.M."/>
            <person name="Park H.-S."/>
            <person name="Perrone G."/>
            <person name="Piumi F."/>
            <person name="Punt P.J."/>
            <person name="Ram A.F."/>
            <person name="Ramon A."/>
            <person name="Rauscher S."/>
            <person name="Record E."/>
            <person name="Riano-Pachon D.M."/>
            <person name="Robert V."/>
            <person name="Roehrig J."/>
            <person name="Ruller R."/>
            <person name="Salamov A."/>
            <person name="Salih N.S."/>
            <person name="Samson R.A."/>
            <person name="Sandor E."/>
            <person name="Sanguinetti M."/>
            <person name="Schuetze T."/>
            <person name="Sepcic K."/>
            <person name="Shelest E."/>
            <person name="Sherlock G."/>
            <person name="Sophianopoulou V."/>
            <person name="Squina F.M."/>
            <person name="Sun H."/>
            <person name="Susca A."/>
            <person name="Todd R.B."/>
            <person name="Tsang A."/>
            <person name="Unkles S.E."/>
            <person name="van de Wiele N."/>
            <person name="van Rossen-Uffink D."/>
            <person name="Oliveira J.V."/>
            <person name="Vesth T.C."/>
            <person name="Visser J."/>
            <person name="Yu J.-H."/>
            <person name="Zhou M."/>
            <person name="Andersen M.R."/>
            <person name="Archer D.B."/>
            <person name="Baker S.E."/>
            <person name="Benoit I."/>
            <person name="Brakhage A.A."/>
            <person name="Braus G.H."/>
            <person name="Fischer R."/>
            <person name="Frisvad J.C."/>
            <person name="Goldman G.H."/>
            <person name="Houbraken J."/>
            <person name="Oakley B."/>
            <person name="Pocsi I."/>
            <person name="Scazzocchio C."/>
            <person name="Seiboth B."/>
            <person name="vanKuyk P.A."/>
            <person name="Wortman J."/>
            <person name="Dyer P.S."/>
            <person name="Grigoriev I.V."/>
        </authorList>
    </citation>
    <scope>NUCLEOTIDE SEQUENCE [LARGE SCALE GENOMIC DNA]</scope>
    <source>
        <strain evidence="2">CBS 593.65</strain>
    </source>
</reference>
<dbReference type="GeneID" id="63766628"/>
<dbReference type="RefSeq" id="XP_040696072.1">
    <property type="nucleotide sequence ID" value="XM_040850555.1"/>
</dbReference>
<dbReference type="AlphaFoldDB" id="A0A1L9SYN8"/>
<sequence length="236" mass="25897">MPTQSSNFVKIILRYNLDSFDIMPPTSGLSQIIGLACYAFLLYSPSFTTASSPADWNFPLPAVDQAVLANFPHENEEHRDTCCSIEQIKVNPSGDCIDDHDCSASQKCCDSVCIPDTHDCCSASEHCLPGDYCFFYEGQIRCCPEGMSCIHINGEAVFEHTFYWYEKIYATDGVSEEDWSLSVMDVTSAITVAASYAEEASAAFSSLSRGVLNSARIMSNSDIPTHTITQTTIVTP</sequence>
<gene>
    <name evidence="1" type="ORF">ASPSYDRAFT_711298</name>
</gene>
<evidence type="ECO:0000313" key="1">
    <source>
        <dbReference type="EMBL" id="OJJ52266.1"/>
    </source>
</evidence>